<dbReference type="AlphaFoldDB" id="A0A8T0BZR1"/>
<protein>
    <submittedName>
        <fullName evidence="1">Uncharacterized protein</fullName>
    </submittedName>
</protein>
<reference evidence="1 2" key="1">
    <citation type="journal article" date="2012" name="J. Bacteriol.">
        <title>Genome sequence of the cycloprodigiosin-producing bacterial strain Pseudoalteromonas rubra ATCC 29570(T).</title>
        <authorList>
            <person name="Xie B.B."/>
            <person name="Shu Y.L."/>
            <person name="Qin Q.L."/>
            <person name="Rong J.C."/>
            <person name="Zhang X.Y."/>
            <person name="Chen X.L."/>
            <person name="Zhou B.C."/>
            <person name="Zhang Y.Z."/>
        </authorList>
    </citation>
    <scope>NUCLEOTIDE SEQUENCE [LARGE SCALE GENOMIC DNA]</scope>
    <source>
        <strain evidence="1 2">DSM 6842</strain>
    </source>
</reference>
<name>A0A8T0BZR1_9GAMM</name>
<sequence>MITGNSRVKALKHPLKAEDFNSVNGSIENVYYIEDNTVFVVEEEIKLNEGGTAPNFYCFESATGRLIPPAERARVLAKVQYDFDFGIERLECRVNVHELNGYETLYCRMLDQNDVEIGYLTYSNHFEFDYEKAREELYAHVLSMRERSNAPPGYVVFSQDYLSSDYDGKMRLLVTDFRQHYRSVGETGYGELYAFLTQEVYDRLKDDPDFIPLLRKIAANPFHKHGNDTSEEIFRGMLSGIEMKETENNKSAGFFTGIWHKLKHQFYSIISK</sequence>
<comment type="caution">
    <text evidence="1">The sequence shown here is derived from an EMBL/GenBank/DDBJ whole genome shotgun (WGS) entry which is preliminary data.</text>
</comment>
<evidence type="ECO:0000313" key="2">
    <source>
        <dbReference type="Proteomes" id="UP000016480"/>
    </source>
</evidence>
<dbReference type="GeneID" id="61360295"/>
<evidence type="ECO:0000313" key="1">
    <source>
        <dbReference type="EMBL" id="KAF7781392.1"/>
    </source>
</evidence>
<accession>A0A8T0BZR1</accession>
<dbReference type="EMBL" id="AHCD03000044">
    <property type="protein sequence ID" value="KAF7781392.1"/>
    <property type="molecule type" value="Genomic_DNA"/>
</dbReference>
<proteinExistence type="predicted"/>
<dbReference type="RefSeq" id="WP_010380120.1">
    <property type="nucleotide sequence ID" value="NZ_AHCD03000044.1"/>
</dbReference>
<dbReference type="Proteomes" id="UP000016480">
    <property type="component" value="Unassembled WGS sequence"/>
</dbReference>
<organism evidence="1 2">
    <name type="scientific">Pseudoalteromonas rubra</name>
    <dbReference type="NCBI Taxonomy" id="43658"/>
    <lineage>
        <taxon>Bacteria</taxon>
        <taxon>Pseudomonadati</taxon>
        <taxon>Pseudomonadota</taxon>
        <taxon>Gammaproteobacteria</taxon>
        <taxon>Alteromonadales</taxon>
        <taxon>Pseudoalteromonadaceae</taxon>
        <taxon>Pseudoalteromonas</taxon>
    </lineage>
</organism>
<gene>
    <name evidence="1" type="ORF">PRUB_b0592</name>
</gene>